<sequence>MYAVNSSGGFVKTVIHNGYYESYGGADAGADYFNKGSYISVDGVGNYYIIAHHYAYWKSMSGTDRTYSIAITTNSATGSSSVSSADLYDLYDLEFNGTEVVALYKDYTANRTATIEVSAATALFTNPQDIVTAVTPHGLSGTSSATLVAGLAASNLFTKYNTMENTESGVTVKTGTRVAAVNIGTDFFSVYTDNADSKIKILKIIIPL</sequence>
<accession>A0A645GSY7</accession>
<dbReference type="EMBL" id="VSSQ01076900">
    <property type="protein sequence ID" value="MPN27124.1"/>
    <property type="molecule type" value="Genomic_DNA"/>
</dbReference>
<name>A0A645GSY7_9ZZZZ</name>
<gene>
    <name evidence="1" type="ORF">SDC9_174551</name>
</gene>
<evidence type="ECO:0000313" key="1">
    <source>
        <dbReference type="EMBL" id="MPN27124.1"/>
    </source>
</evidence>
<organism evidence="1">
    <name type="scientific">bioreactor metagenome</name>
    <dbReference type="NCBI Taxonomy" id="1076179"/>
    <lineage>
        <taxon>unclassified sequences</taxon>
        <taxon>metagenomes</taxon>
        <taxon>ecological metagenomes</taxon>
    </lineage>
</organism>
<proteinExistence type="predicted"/>
<reference evidence="1" key="1">
    <citation type="submission" date="2019-08" db="EMBL/GenBank/DDBJ databases">
        <authorList>
            <person name="Kucharzyk K."/>
            <person name="Murdoch R.W."/>
            <person name="Higgins S."/>
            <person name="Loffler F."/>
        </authorList>
    </citation>
    <scope>NUCLEOTIDE SEQUENCE</scope>
</reference>
<protein>
    <submittedName>
        <fullName evidence="1">Uncharacterized protein</fullName>
    </submittedName>
</protein>
<dbReference type="AlphaFoldDB" id="A0A645GSY7"/>
<comment type="caution">
    <text evidence="1">The sequence shown here is derived from an EMBL/GenBank/DDBJ whole genome shotgun (WGS) entry which is preliminary data.</text>
</comment>